<organism evidence="3 4">
    <name type="scientific">Podila minutissima</name>
    <dbReference type="NCBI Taxonomy" id="64525"/>
    <lineage>
        <taxon>Eukaryota</taxon>
        <taxon>Fungi</taxon>
        <taxon>Fungi incertae sedis</taxon>
        <taxon>Mucoromycota</taxon>
        <taxon>Mortierellomycotina</taxon>
        <taxon>Mortierellomycetes</taxon>
        <taxon>Mortierellales</taxon>
        <taxon>Mortierellaceae</taxon>
        <taxon>Podila</taxon>
    </lineage>
</organism>
<dbReference type="GO" id="GO:0051082">
    <property type="term" value="F:unfolded protein binding"/>
    <property type="evidence" value="ECO:0007669"/>
    <property type="project" value="TreeGrafter"/>
</dbReference>
<keyword evidence="4" id="KW-1185">Reference proteome</keyword>
<evidence type="ECO:0000313" key="3">
    <source>
        <dbReference type="EMBL" id="KAF9321174.1"/>
    </source>
</evidence>
<reference evidence="3" key="1">
    <citation type="journal article" date="2020" name="Fungal Divers.">
        <title>Resolving the Mortierellaceae phylogeny through synthesis of multi-gene phylogenetics and phylogenomics.</title>
        <authorList>
            <person name="Vandepol N."/>
            <person name="Liber J."/>
            <person name="Desiro A."/>
            <person name="Na H."/>
            <person name="Kennedy M."/>
            <person name="Barry K."/>
            <person name="Grigoriev I.V."/>
            <person name="Miller A.N."/>
            <person name="O'Donnell K."/>
            <person name="Stajich J.E."/>
            <person name="Bonito G."/>
        </authorList>
    </citation>
    <scope>NUCLEOTIDE SEQUENCE</scope>
    <source>
        <strain evidence="3">NVP1</strain>
    </source>
</reference>
<gene>
    <name evidence="3" type="ORF">BG006_002664</name>
</gene>
<dbReference type="Pfam" id="PF21730">
    <property type="entry name" value="Vma22_CCDC115"/>
    <property type="match status" value="1"/>
</dbReference>
<dbReference type="InterPro" id="IPR040357">
    <property type="entry name" value="Vma22/CCDC115"/>
</dbReference>
<dbReference type="Proteomes" id="UP000696485">
    <property type="component" value="Unassembled WGS sequence"/>
</dbReference>
<accession>A0A9P5SBX3</accession>
<feature type="compositionally biased region" description="Basic and acidic residues" evidence="2">
    <location>
        <begin position="111"/>
        <end position="121"/>
    </location>
</feature>
<feature type="compositionally biased region" description="Polar residues" evidence="2">
    <location>
        <begin position="137"/>
        <end position="152"/>
    </location>
</feature>
<dbReference type="AlphaFoldDB" id="A0A9P5SBX3"/>
<comment type="caution">
    <text evidence="3">The sequence shown here is derived from an EMBL/GenBank/DDBJ whole genome shotgun (WGS) entry which is preliminary data.</text>
</comment>
<sequence>MPALSVCEDLDSLVVQYMSLVDENLAIHNRISAKFQEGRELISQAKYIMGPKNVSADCYDNRMKAIRGVAMDIPTEITIRDLAAERKRLANEEEENEQKKKDLKEAIGKLNDVEISSRSDEAPSSAGGLRRRGGGMTSSPSEDSPRVPSQDSSIDDTKSLAESDAPTPTSKKKERNPDPLIWFGVFVPGALRNAQSVFQKSLQDIVELTVIRHKMLQLEQDIERLQALKKTA</sequence>
<dbReference type="GO" id="GO:1990871">
    <property type="term" value="C:Vma12-Vma22 assembly complex"/>
    <property type="evidence" value="ECO:0007669"/>
    <property type="project" value="TreeGrafter"/>
</dbReference>
<evidence type="ECO:0000313" key="4">
    <source>
        <dbReference type="Proteomes" id="UP000696485"/>
    </source>
</evidence>
<dbReference type="GO" id="GO:0070072">
    <property type="term" value="P:vacuolar proton-transporting V-type ATPase complex assembly"/>
    <property type="evidence" value="ECO:0007669"/>
    <property type="project" value="InterPro"/>
</dbReference>
<proteinExistence type="predicted"/>
<dbReference type="PANTHER" id="PTHR31996:SF2">
    <property type="entry name" value="COILED-COIL DOMAIN-CONTAINING PROTEIN 115"/>
    <property type="match status" value="1"/>
</dbReference>
<name>A0A9P5SBX3_9FUNG</name>
<dbReference type="EMBL" id="JAAAUY010001643">
    <property type="protein sequence ID" value="KAF9321174.1"/>
    <property type="molecule type" value="Genomic_DNA"/>
</dbReference>
<evidence type="ECO:0000256" key="1">
    <source>
        <dbReference type="ARBA" id="ARBA00093634"/>
    </source>
</evidence>
<protein>
    <recommendedName>
        <fullName evidence="1">Vacuolar ATPase assembly protein VMA22</fullName>
    </recommendedName>
</protein>
<dbReference type="PANTHER" id="PTHR31996">
    <property type="entry name" value="COILED-COIL DOMAIN-CONTAINING PROTEIN 115"/>
    <property type="match status" value="1"/>
</dbReference>
<feature type="region of interest" description="Disordered" evidence="2">
    <location>
        <begin position="111"/>
        <end position="177"/>
    </location>
</feature>
<evidence type="ECO:0000256" key="2">
    <source>
        <dbReference type="SAM" id="MobiDB-lite"/>
    </source>
</evidence>